<dbReference type="RefSeq" id="WP_223402416.1">
    <property type="nucleotide sequence ID" value="NZ_JAGSHT010000002.1"/>
</dbReference>
<dbReference type="EMBL" id="JAGSHT010000002">
    <property type="protein sequence ID" value="MBZ2194973.1"/>
    <property type="molecule type" value="Genomic_DNA"/>
</dbReference>
<evidence type="ECO:0000313" key="3">
    <source>
        <dbReference type="Proteomes" id="UP000826651"/>
    </source>
</evidence>
<keyword evidence="1" id="KW-0472">Membrane</keyword>
<proteinExistence type="predicted"/>
<evidence type="ECO:0000256" key="1">
    <source>
        <dbReference type="SAM" id="Phobius"/>
    </source>
</evidence>
<keyword evidence="1" id="KW-1133">Transmembrane helix</keyword>
<protein>
    <submittedName>
        <fullName evidence="2">Uncharacterized protein</fullName>
    </submittedName>
</protein>
<name>A0ABS7S3R7_9MICO</name>
<keyword evidence="1" id="KW-0812">Transmembrane</keyword>
<evidence type="ECO:0000313" key="2">
    <source>
        <dbReference type="EMBL" id="MBZ2194973.1"/>
    </source>
</evidence>
<sequence>MSPLLTILTIVGALAVLNFVVFAVVGLRKGWKDPATKRVLNVFYLLGGACAVLGILIAVTSGG</sequence>
<comment type="caution">
    <text evidence="2">The sequence shown here is derived from an EMBL/GenBank/DDBJ whole genome shotgun (WGS) entry which is preliminary data.</text>
</comment>
<organism evidence="2 3">
    <name type="scientific">Occultella gossypii</name>
    <dbReference type="NCBI Taxonomy" id="2800820"/>
    <lineage>
        <taxon>Bacteria</taxon>
        <taxon>Bacillati</taxon>
        <taxon>Actinomycetota</taxon>
        <taxon>Actinomycetes</taxon>
        <taxon>Micrococcales</taxon>
        <taxon>Ruaniaceae</taxon>
        <taxon>Occultella</taxon>
    </lineage>
</organism>
<keyword evidence="3" id="KW-1185">Reference proteome</keyword>
<gene>
    <name evidence="2" type="ORF">KCQ71_02315</name>
</gene>
<dbReference type="Proteomes" id="UP000826651">
    <property type="component" value="Unassembled WGS sequence"/>
</dbReference>
<feature type="transmembrane region" description="Helical" evidence="1">
    <location>
        <begin position="39"/>
        <end position="59"/>
    </location>
</feature>
<feature type="transmembrane region" description="Helical" evidence="1">
    <location>
        <begin position="6"/>
        <end position="27"/>
    </location>
</feature>
<accession>A0ABS7S3R7</accession>
<reference evidence="2 3" key="1">
    <citation type="submission" date="2021-04" db="EMBL/GenBank/DDBJ databases">
        <title>Ruania sp. nov., isolated from sandy soil of mangrove forest.</title>
        <authorList>
            <person name="Ge X."/>
            <person name="Huang R."/>
            <person name="Liu W."/>
        </authorList>
    </citation>
    <scope>NUCLEOTIDE SEQUENCE [LARGE SCALE GENOMIC DNA]</scope>
    <source>
        <strain evidence="2 3">N2-46</strain>
    </source>
</reference>